<dbReference type="EMBL" id="REGN01012321">
    <property type="protein sequence ID" value="RMZ95917.1"/>
    <property type="molecule type" value="Genomic_DNA"/>
</dbReference>
<gene>
    <name evidence="1" type="ORF">BpHYR1_026505</name>
</gene>
<name>A0A3M7PB23_BRAPC</name>
<proteinExistence type="predicted"/>
<evidence type="ECO:0000313" key="2">
    <source>
        <dbReference type="Proteomes" id="UP000276133"/>
    </source>
</evidence>
<evidence type="ECO:0000313" key="1">
    <source>
        <dbReference type="EMBL" id="RMZ95917.1"/>
    </source>
</evidence>
<dbReference type="AlphaFoldDB" id="A0A3M7PB23"/>
<keyword evidence="2" id="KW-1185">Reference proteome</keyword>
<dbReference type="Proteomes" id="UP000276133">
    <property type="component" value="Unassembled WGS sequence"/>
</dbReference>
<comment type="caution">
    <text evidence="1">The sequence shown here is derived from an EMBL/GenBank/DDBJ whole genome shotgun (WGS) entry which is preliminary data.</text>
</comment>
<organism evidence="1 2">
    <name type="scientific">Brachionus plicatilis</name>
    <name type="common">Marine rotifer</name>
    <name type="synonym">Brachionus muelleri</name>
    <dbReference type="NCBI Taxonomy" id="10195"/>
    <lineage>
        <taxon>Eukaryota</taxon>
        <taxon>Metazoa</taxon>
        <taxon>Spiralia</taxon>
        <taxon>Gnathifera</taxon>
        <taxon>Rotifera</taxon>
        <taxon>Eurotatoria</taxon>
        <taxon>Monogononta</taxon>
        <taxon>Pseudotrocha</taxon>
        <taxon>Ploima</taxon>
        <taxon>Brachionidae</taxon>
        <taxon>Brachionus</taxon>
    </lineage>
</organism>
<sequence length="70" mass="8048">MREKTDMEIITKMGREFCRNFLLDIVDGKTACKIVLKVKHCEPQVMNILKAIITAYIKSIIEEAKYNGAE</sequence>
<accession>A0A3M7PB23</accession>
<protein>
    <submittedName>
        <fullName evidence="1">Uncharacterized protein</fullName>
    </submittedName>
</protein>
<reference evidence="1 2" key="1">
    <citation type="journal article" date="2018" name="Sci. Rep.">
        <title>Genomic signatures of local adaptation to the degree of environmental predictability in rotifers.</title>
        <authorList>
            <person name="Franch-Gras L."/>
            <person name="Hahn C."/>
            <person name="Garcia-Roger E.M."/>
            <person name="Carmona M.J."/>
            <person name="Serra M."/>
            <person name="Gomez A."/>
        </authorList>
    </citation>
    <scope>NUCLEOTIDE SEQUENCE [LARGE SCALE GENOMIC DNA]</scope>
    <source>
        <strain evidence="1">HYR1</strain>
    </source>
</reference>